<keyword evidence="1" id="KW-0472">Membrane</keyword>
<feature type="transmembrane region" description="Helical" evidence="1">
    <location>
        <begin position="160"/>
        <end position="180"/>
    </location>
</feature>
<sequence length="279" mass="30842">MRMRSKLGGLVGMGFMTRFLLRIVVVVAVLAAGARGGSVSVVNVPSGVTTVTLDGRVELKVDTWVPPDAPPMFVALTLTDGNGTRMDSLLAPRTLVFLHAANATTSEKQKQKFSLFGRVPGRFYLDYSLGGTNVDKYYRLGAERSVVSIAAGQEDGWQGIWVQFLFNSLIFAGGMAFFVWPRVQQVGLPIWRGHQEALFERSNYDDISPDAFAAKYGELQGSTLRERMKRYWEIPCSGDYVSSTCGIPSALIMHFFRDCGHLFAFLSFFSLAVMLPVVR</sequence>
<protein>
    <submittedName>
        <fullName evidence="2">Unnamed protein product</fullName>
    </submittedName>
</protein>
<comment type="caution">
    <text evidence="2">The sequence shown here is derived from an EMBL/GenBank/DDBJ whole genome shotgun (WGS) entry which is preliminary data.</text>
</comment>
<keyword evidence="3" id="KW-1185">Reference proteome</keyword>
<feature type="transmembrane region" description="Helical" evidence="1">
    <location>
        <begin position="259"/>
        <end position="278"/>
    </location>
</feature>
<gene>
    <name evidence="2" type="ORF">Plil01_000246100</name>
</gene>
<evidence type="ECO:0000313" key="2">
    <source>
        <dbReference type="EMBL" id="GMF11789.1"/>
    </source>
</evidence>
<dbReference type="EMBL" id="BSXW01000088">
    <property type="protein sequence ID" value="GMF11789.1"/>
    <property type="molecule type" value="Genomic_DNA"/>
</dbReference>
<keyword evidence="1" id="KW-0812">Transmembrane</keyword>
<evidence type="ECO:0000313" key="3">
    <source>
        <dbReference type="Proteomes" id="UP001165083"/>
    </source>
</evidence>
<organism evidence="2 3">
    <name type="scientific">Phytophthora lilii</name>
    <dbReference type="NCBI Taxonomy" id="2077276"/>
    <lineage>
        <taxon>Eukaryota</taxon>
        <taxon>Sar</taxon>
        <taxon>Stramenopiles</taxon>
        <taxon>Oomycota</taxon>
        <taxon>Peronosporomycetes</taxon>
        <taxon>Peronosporales</taxon>
        <taxon>Peronosporaceae</taxon>
        <taxon>Phytophthora</taxon>
    </lineage>
</organism>
<accession>A0A9W6WNY6</accession>
<keyword evidence="1" id="KW-1133">Transmembrane helix</keyword>
<proteinExistence type="predicted"/>
<dbReference type="OrthoDB" id="1689567at2759"/>
<reference evidence="2" key="1">
    <citation type="submission" date="2023-04" db="EMBL/GenBank/DDBJ databases">
        <title>Phytophthora lilii NBRC 32176.</title>
        <authorList>
            <person name="Ichikawa N."/>
            <person name="Sato H."/>
            <person name="Tonouchi N."/>
        </authorList>
    </citation>
    <scope>NUCLEOTIDE SEQUENCE</scope>
    <source>
        <strain evidence="2">NBRC 32176</strain>
    </source>
</reference>
<evidence type="ECO:0000256" key="1">
    <source>
        <dbReference type="SAM" id="Phobius"/>
    </source>
</evidence>
<dbReference type="Proteomes" id="UP001165083">
    <property type="component" value="Unassembled WGS sequence"/>
</dbReference>
<name>A0A9W6WNY6_9STRA</name>
<dbReference type="AlphaFoldDB" id="A0A9W6WNY6"/>